<evidence type="ECO:0000313" key="2">
    <source>
        <dbReference type="EMBL" id="GJJ13391.1"/>
    </source>
</evidence>
<dbReference type="Proteomes" id="UP001050691">
    <property type="component" value="Unassembled WGS sequence"/>
</dbReference>
<evidence type="ECO:0008006" key="4">
    <source>
        <dbReference type="Google" id="ProtNLM"/>
    </source>
</evidence>
<keyword evidence="3" id="KW-1185">Reference proteome</keyword>
<comment type="caution">
    <text evidence="2">The sequence shown here is derived from an EMBL/GenBank/DDBJ whole genome shotgun (WGS) entry which is preliminary data.</text>
</comment>
<organism evidence="2 3">
    <name type="scientific">Clathrus columnatus</name>
    <dbReference type="NCBI Taxonomy" id="1419009"/>
    <lineage>
        <taxon>Eukaryota</taxon>
        <taxon>Fungi</taxon>
        <taxon>Dikarya</taxon>
        <taxon>Basidiomycota</taxon>
        <taxon>Agaricomycotina</taxon>
        <taxon>Agaricomycetes</taxon>
        <taxon>Phallomycetidae</taxon>
        <taxon>Phallales</taxon>
        <taxon>Clathraceae</taxon>
        <taxon>Clathrus</taxon>
    </lineage>
</organism>
<feature type="compositionally biased region" description="Polar residues" evidence="1">
    <location>
        <begin position="22"/>
        <end position="36"/>
    </location>
</feature>
<sequence>MKYYPTLDPYGKDSIKMPSEHITPTRSDSAHQQASTGPGDGRRVQDKSNKVSLGNKIKGFGKVIQGTVTGDQGTKEMGHETMHGGKQ</sequence>
<feature type="compositionally biased region" description="Basic and acidic residues" evidence="1">
    <location>
        <begin position="10"/>
        <end position="19"/>
    </location>
</feature>
<accession>A0AAV5AKB8</accession>
<protein>
    <recommendedName>
        <fullName evidence="4">Dehydrin</fullName>
    </recommendedName>
</protein>
<feature type="compositionally biased region" description="Basic and acidic residues" evidence="1">
    <location>
        <begin position="40"/>
        <end position="49"/>
    </location>
</feature>
<name>A0AAV5AKB8_9AGAM</name>
<evidence type="ECO:0000256" key="1">
    <source>
        <dbReference type="SAM" id="MobiDB-lite"/>
    </source>
</evidence>
<dbReference type="AlphaFoldDB" id="A0AAV5AKB8"/>
<reference evidence="2" key="1">
    <citation type="submission" date="2021-10" db="EMBL/GenBank/DDBJ databases">
        <title>De novo Genome Assembly of Clathrus columnatus (Basidiomycota, Fungi) Using Illumina and Nanopore Sequence Data.</title>
        <authorList>
            <person name="Ogiso-Tanaka E."/>
            <person name="Itagaki H."/>
            <person name="Hosoya T."/>
            <person name="Hosaka K."/>
        </authorList>
    </citation>
    <scope>NUCLEOTIDE SEQUENCE</scope>
    <source>
        <strain evidence="2">MO-923</strain>
    </source>
</reference>
<proteinExistence type="predicted"/>
<feature type="region of interest" description="Disordered" evidence="1">
    <location>
        <begin position="1"/>
        <end position="53"/>
    </location>
</feature>
<dbReference type="EMBL" id="BPWL01000008">
    <property type="protein sequence ID" value="GJJ13391.1"/>
    <property type="molecule type" value="Genomic_DNA"/>
</dbReference>
<gene>
    <name evidence="2" type="ORF">Clacol_007645</name>
</gene>
<feature type="compositionally biased region" description="Basic and acidic residues" evidence="1">
    <location>
        <begin position="73"/>
        <end position="87"/>
    </location>
</feature>
<feature type="region of interest" description="Disordered" evidence="1">
    <location>
        <begin position="67"/>
        <end position="87"/>
    </location>
</feature>
<evidence type="ECO:0000313" key="3">
    <source>
        <dbReference type="Proteomes" id="UP001050691"/>
    </source>
</evidence>